<keyword evidence="3" id="KW-1185">Reference proteome</keyword>
<proteinExistence type="predicted"/>
<dbReference type="InterPro" id="IPR010982">
    <property type="entry name" value="Lambda_DNA-bd_dom_sf"/>
</dbReference>
<dbReference type="Proteomes" id="UP001157733">
    <property type="component" value="Chromosome"/>
</dbReference>
<protein>
    <recommendedName>
        <fullName evidence="1">HTH cro/C1-type domain-containing protein</fullName>
    </recommendedName>
</protein>
<sequence>MGFKDAFNRIRLETDLQTQEQLARFLGIRQSSVSGAKKRSRFPSAWAEKIGRHYNLRYEWIMQGQEPKRLTPGMNPDETRELLDRFWFVLLHASESDRSRVRSVIDRVYHETRQER</sequence>
<dbReference type="RefSeq" id="WP_282010581.1">
    <property type="nucleotide sequence ID" value="NZ_OX336137.1"/>
</dbReference>
<name>A0ABM9HBQ8_9BACT</name>
<gene>
    <name evidence="2" type="ORF">NSPWAT_0798</name>
</gene>
<dbReference type="InterPro" id="IPR010744">
    <property type="entry name" value="Phage_CI_N"/>
</dbReference>
<evidence type="ECO:0000313" key="3">
    <source>
        <dbReference type="Proteomes" id="UP001157733"/>
    </source>
</evidence>
<dbReference type="InterPro" id="IPR001387">
    <property type="entry name" value="Cro/C1-type_HTH"/>
</dbReference>
<accession>A0ABM9HBQ8</accession>
<dbReference type="SUPFAM" id="SSF47413">
    <property type="entry name" value="lambda repressor-like DNA-binding domains"/>
    <property type="match status" value="1"/>
</dbReference>
<feature type="domain" description="HTH cro/C1-type" evidence="1">
    <location>
        <begin position="18"/>
        <end position="61"/>
    </location>
</feature>
<dbReference type="EMBL" id="OX336137">
    <property type="protein sequence ID" value="CAI2717657.1"/>
    <property type="molecule type" value="Genomic_DNA"/>
</dbReference>
<evidence type="ECO:0000259" key="1">
    <source>
        <dbReference type="PROSITE" id="PS50943"/>
    </source>
</evidence>
<organism evidence="2 3">
    <name type="scientific">Nitrospina watsonii</name>
    <dbReference type="NCBI Taxonomy" id="1323948"/>
    <lineage>
        <taxon>Bacteria</taxon>
        <taxon>Pseudomonadati</taxon>
        <taxon>Nitrospinota/Tectimicrobiota group</taxon>
        <taxon>Nitrospinota</taxon>
        <taxon>Nitrospinia</taxon>
        <taxon>Nitrospinales</taxon>
        <taxon>Nitrospinaceae</taxon>
        <taxon>Nitrospina</taxon>
    </lineage>
</organism>
<dbReference type="PROSITE" id="PS50943">
    <property type="entry name" value="HTH_CROC1"/>
    <property type="match status" value="1"/>
</dbReference>
<evidence type="ECO:0000313" key="2">
    <source>
        <dbReference type="EMBL" id="CAI2717657.1"/>
    </source>
</evidence>
<dbReference type="Gene3D" id="1.10.260.40">
    <property type="entry name" value="lambda repressor-like DNA-binding domains"/>
    <property type="match status" value="1"/>
</dbReference>
<reference evidence="2 3" key="1">
    <citation type="submission" date="2022-09" db="EMBL/GenBank/DDBJ databases">
        <authorList>
            <person name="Kop L."/>
        </authorList>
    </citation>
    <scope>NUCLEOTIDE SEQUENCE [LARGE SCALE GENOMIC DNA]</scope>
    <source>
        <strain evidence="2 3">347</strain>
    </source>
</reference>
<dbReference type="Pfam" id="PF07022">
    <property type="entry name" value="Phage_CI_repr"/>
    <property type="match status" value="1"/>
</dbReference>